<keyword evidence="1" id="KW-0175">Coiled coil</keyword>
<reference evidence="3 4" key="1">
    <citation type="submission" date="2019-08" db="EMBL/GenBank/DDBJ databases">
        <authorList>
            <person name="Vazquez-Campos X."/>
        </authorList>
    </citation>
    <scope>NUCLEOTIDE SEQUENCE [LARGE SCALE GENOMIC DNA]</scope>
    <source>
        <strain evidence="3">LFW-283_2</strain>
    </source>
</reference>
<gene>
    <name evidence="3" type="ORF">LFW2832_00810</name>
</gene>
<dbReference type="InterPro" id="IPR018977">
    <property type="entry name" value="NurA_domain"/>
</dbReference>
<dbReference type="EMBL" id="CABMJJ010000009">
    <property type="protein sequence ID" value="VVC04216.1"/>
    <property type="molecule type" value="Genomic_DNA"/>
</dbReference>
<feature type="domain" description="NurA" evidence="2">
    <location>
        <begin position="42"/>
        <end position="279"/>
    </location>
</feature>
<proteinExistence type="predicted"/>
<evidence type="ECO:0000259" key="2">
    <source>
        <dbReference type="SMART" id="SM00933"/>
    </source>
</evidence>
<accession>A0A5E4LWI6</accession>
<evidence type="ECO:0000313" key="4">
    <source>
        <dbReference type="Proteomes" id="UP000789941"/>
    </source>
</evidence>
<comment type="caution">
    <text evidence="3">The sequence shown here is derived from an EMBL/GenBank/DDBJ whole genome shotgun (WGS) entry which is preliminary data.</text>
</comment>
<organism evidence="3 4">
    <name type="scientific">Candidatus Bilamarchaeum dharawalense</name>
    <dbReference type="NCBI Taxonomy" id="2885759"/>
    <lineage>
        <taxon>Archaea</taxon>
        <taxon>Candidatus Micrarchaeota</taxon>
        <taxon>Candidatus Micrarchaeia</taxon>
        <taxon>Candidatus Anstonellales</taxon>
        <taxon>Candidatus Bilamarchaeaceae</taxon>
        <taxon>Candidatus Bilamarchaeum</taxon>
    </lineage>
</organism>
<evidence type="ECO:0000313" key="3">
    <source>
        <dbReference type="EMBL" id="VVC04216.1"/>
    </source>
</evidence>
<sequence length="308" mass="34683">MREQLNALAKEIKENYAILETKINQLRSSHSILPVKKSPIDLSVCAVDGGLLAHRLHGADIVITRAVGVNFVYSNSTLKKCSYWPEKNPNPKIFMKNSLDEHEAMVFRSLIRLKEELSCAILSLQKFSPQVLLMDGSLLPLPSDRPGEASELDSLYSEVLKLYEKLYQDCNAKKCSLIGVIKDSRSRKMAKEFGLNCSDSVFCNFLLKEFERTNTMSYSENSGIDVFYIKPSKNDLPLRIETTSQASDFVASIISSLSSFSESFAYPAVLIEADMCAALDPKELEPIEFFLNQLSGMKPLRRNSRPFR</sequence>
<dbReference type="AlphaFoldDB" id="A0A5E4LWI6"/>
<dbReference type="SMART" id="SM00933">
    <property type="entry name" value="NurA"/>
    <property type="match status" value="1"/>
</dbReference>
<feature type="coiled-coil region" evidence="1">
    <location>
        <begin position="2"/>
        <end position="29"/>
    </location>
</feature>
<evidence type="ECO:0000256" key="1">
    <source>
        <dbReference type="SAM" id="Coils"/>
    </source>
</evidence>
<dbReference type="Pfam" id="PF09376">
    <property type="entry name" value="NurA"/>
    <property type="match status" value="1"/>
</dbReference>
<dbReference type="Proteomes" id="UP000789941">
    <property type="component" value="Unassembled WGS sequence"/>
</dbReference>
<name>A0A5E4LWI6_9ARCH</name>
<protein>
    <submittedName>
        <fullName evidence="3">NurA domain protein</fullName>
    </submittedName>
</protein>